<organism evidence="1">
    <name type="scientific">marine sediment metagenome</name>
    <dbReference type="NCBI Taxonomy" id="412755"/>
    <lineage>
        <taxon>unclassified sequences</taxon>
        <taxon>metagenomes</taxon>
        <taxon>ecological metagenomes</taxon>
    </lineage>
</organism>
<gene>
    <name evidence="1" type="ORF">LCGC14_2110880</name>
</gene>
<dbReference type="EMBL" id="LAZR01026088">
    <property type="protein sequence ID" value="KKL69840.1"/>
    <property type="molecule type" value="Genomic_DNA"/>
</dbReference>
<name>A0A0F9GKB0_9ZZZZ</name>
<reference evidence="1" key="1">
    <citation type="journal article" date="2015" name="Nature">
        <title>Complex archaea that bridge the gap between prokaryotes and eukaryotes.</title>
        <authorList>
            <person name="Spang A."/>
            <person name="Saw J.H."/>
            <person name="Jorgensen S.L."/>
            <person name="Zaremba-Niedzwiedzka K."/>
            <person name="Martijn J."/>
            <person name="Lind A.E."/>
            <person name="van Eijk R."/>
            <person name="Schleper C."/>
            <person name="Guy L."/>
            <person name="Ettema T.J."/>
        </authorList>
    </citation>
    <scope>NUCLEOTIDE SEQUENCE</scope>
</reference>
<evidence type="ECO:0000313" key="1">
    <source>
        <dbReference type="EMBL" id="KKL69840.1"/>
    </source>
</evidence>
<sequence length="484" mass="54092">RSIMASFDLSAPFRQGIFLIGKPKQFFSAFAKQFKTFASEKAYKALNDEIVSRPTYKLMRKNELAITELGQSLTTREEAFMSNWAERIPLIGKVVRASGRAYTGFLNKLRADVFDDFIKKGIKLEIEDPKFLKDAADFINHATGRGRLPQKLEPAAIALNTIFFSPRLTMSRLNLINPIYYVRLQPQVRKEALKSLFTFASTAALIATLAKMGGADIETDPRNANFAKLKFGNTRYDMLGGFQQPIRLAAQLISGKIISSTTGKTITLGEGYKPLTRAGIISRFFEYKTSPVASFALSLAKGQTAIGEKVDIPTEVVNRFTPMVIQDMIDLYREEGPEGIPMGFPAIFGVGVQSYGGVESYNLQGRKYPELNKELDRLQATIGFPSTQAFGTELSNKEYKNLRKTTGKAIAGALTELIKDPEYVKLSDEQKKRLINKVVDKVKTKAKSKLFSDKEMINEIRKRLIKGGMDEEKAKENNSFGKED</sequence>
<evidence type="ECO:0008006" key="2">
    <source>
        <dbReference type="Google" id="ProtNLM"/>
    </source>
</evidence>
<comment type="caution">
    <text evidence="1">The sequence shown here is derived from an EMBL/GenBank/DDBJ whole genome shotgun (WGS) entry which is preliminary data.</text>
</comment>
<dbReference type="AlphaFoldDB" id="A0A0F9GKB0"/>
<protein>
    <recommendedName>
        <fullName evidence="2">Large polyvalent protein associated domain-containing protein</fullName>
    </recommendedName>
</protein>
<proteinExistence type="predicted"/>
<accession>A0A0F9GKB0</accession>
<feature type="non-terminal residue" evidence="1">
    <location>
        <position position="1"/>
    </location>
</feature>